<evidence type="ECO:0000313" key="2">
    <source>
        <dbReference type="EMBL" id="MBI1684101.1"/>
    </source>
</evidence>
<protein>
    <submittedName>
        <fullName evidence="2">Uncharacterized protein</fullName>
    </submittedName>
</protein>
<dbReference type="RefSeq" id="WP_198576028.1">
    <property type="nucleotide sequence ID" value="NZ_JADWOX010000006.1"/>
</dbReference>
<keyword evidence="1" id="KW-1133">Transmembrane helix</keyword>
<organism evidence="2 3">
    <name type="scientific">Caulobacter hibisci</name>
    <dbReference type="NCBI Taxonomy" id="2035993"/>
    <lineage>
        <taxon>Bacteria</taxon>
        <taxon>Pseudomonadati</taxon>
        <taxon>Pseudomonadota</taxon>
        <taxon>Alphaproteobacteria</taxon>
        <taxon>Caulobacterales</taxon>
        <taxon>Caulobacteraceae</taxon>
        <taxon>Caulobacter</taxon>
    </lineage>
</organism>
<keyword evidence="1" id="KW-0812">Transmembrane</keyword>
<feature type="transmembrane region" description="Helical" evidence="1">
    <location>
        <begin position="20"/>
        <end position="40"/>
    </location>
</feature>
<keyword evidence="3" id="KW-1185">Reference proteome</keyword>
<keyword evidence="1" id="KW-0472">Membrane</keyword>
<reference evidence="2 3" key="1">
    <citation type="submission" date="2020-11" db="EMBL/GenBank/DDBJ databases">
        <title>genome sequence of strain KACC 18849.</title>
        <authorList>
            <person name="Gao J."/>
            <person name="Zhang X."/>
        </authorList>
    </citation>
    <scope>NUCLEOTIDE SEQUENCE [LARGE SCALE GENOMIC DNA]</scope>
    <source>
        <strain evidence="2 3">KACC 18849</strain>
    </source>
</reference>
<sequence length="98" mass="9981">MTLALRLAPTHDNRQVPRLLAMRVGVILVLILSVAALVFVGTGPTRPEAGGPIGAAAAGPAPTAECSAALRRARASKGLPSQEAVARSTAMLRACKIS</sequence>
<dbReference type="EMBL" id="JADWOX010000006">
    <property type="protein sequence ID" value="MBI1684101.1"/>
    <property type="molecule type" value="Genomic_DNA"/>
</dbReference>
<evidence type="ECO:0000256" key="1">
    <source>
        <dbReference type="SAM" id="Phobius"/>
    </source>
</evidence>
<name>A0ABS0SWW3_9CAUL</name>
<accession>A0ABS0SWW3</accession>
<gene>
    <name evidence="2" type="ORF">I4Q42_10515</name>
</gene>
<dbReference type="Proteomes" id="UP000639859">
    <property type="component" value="Unassembled WGS sequence"/>
</dbReference>
<comment type="caution">
    <text evidence="2">The sequence shown here is derived from an EMBL/GenBank/DDBJ whole genome shotgun (WGS) entry which is preliminary data.</text>
</comment>
<proteinExistence type="predicted"/>
<evidence type="ECO:0000313" key="3">
    <source>
        <dbReference type="Proteomes" id="UP000639859"/>
    </source>
</evidence>